<accession>U4LR11</accession>
<feature type="region of interest" description="Disordered" evidence="1">
    <location>
        <begin position="44"/>
        <end position="70"/>
    </location>
</feature>
<reference evidence="2 3" key="1">
    <citation type="journal article" date="2013" name="PLoS Genet.">
        <title>The genome and development-dependent transcriptomes of Pyronema confluens: a window into fungal evolution.</title>
        <authorList>
            <person name="Traeger S."/>
            <person name="Altegoer F."/>
            <person name="Freitag M."/>
            <person name="Gabaldon T."/>
            <person name="Kempken F."/>
            <person name="Kumar A."/>
            <person name="Marcet-Houben M."/>
            <person name="Poggeler S."/>
            <person name="Stajich J.E."/>
            <person name="Nowrousian M."/>
        </authorList>
    </citation>
    <scope>NUCLEOTIDE SEQUENCE [LARGE SCALE GENOMIC DNA]</scope>
    <source>
        <strain evidence="3">CBS 100304</strain>
        <tissue evidence="2">Vegetative mycelium</tissue>
    </source>
</reference>
<dbReference type="AlphaFoldDB" id="U4LR11"/>
<dbReference type="EMBL" id="HF936572">
    <property type="protein sequence ID" value="CCX34626.1"/>
    <property type="molecule type" value="Genomic_DNA"/>
</dbReference>
<evidence type="ECO:0000313" key="3">
    <source>
        <dbReference type="Proteomes" id="UP000018144"/>
    </source>
</evidence>
<keyword evidence="3" id="KW-1185">Reference proteome</keyword>
<organism evidence="2 3">
    <name type="scientific">Pyronema omphalodes (strain CBS 100304)</name>
    <name type="common">Pyronema confluens</name>
    <dbReference type="NCBI Taxonomy" id="1076935"/>
    <lineage>
        <taxon>Eukaryota</taxon>
        <taxon>Fungi</taxon>
        <taxon>Dikarya</taxon>
        <taxon>Ascomycota</taxon>
        <taxon>Pezizomycotina</taxon>
        <taxon>Pezizomycetes</taxon>
        <taxon>Pezizales</taxon>
        <taxon>Pyronemataceae</taxon>
        <taxon>Pyronema</taxon>
    </lineage>
</organism>
<evidence type="ECO:0000256" key="1">
    <source>
        <dbReference type="SAM" id="MobiDB-lite"/>
    </source>
</evidence>
<proteinExistence type="predicted"/>
<name>U4LR11_PYROM</name>
<dbReference type="Proteomes" id="UP000018144">
    <property type="component" value="Unassembled WGS sequence"/>
</dbReference>
<sequence length="70" mass="7931">MRLLAELRGMNQNSTSKVLSARRKQTMKDYEKIAPAGALPQSEYKIVGDPTDVPRVENQQNDIGHTKNQY</sequence>
<feature type="compositionally biased region" description="Polar residues" evidence="1">
    <location>
        <begin position="57"/>
        <end position="70"/>
    </location>
</feature>
<gene>
    <name evidence="2" type="ORF">PCON_04019</name>
</gene>
<evidence type="ECO:0000313" key="2">
    <source>
        <dbReference type="EMBL" id="CCX34626.1"/>
    </source>
</evidence>
<protein>
    <submittedName>
        <fullName evidence="2">Uncharacterized protein</fullName>
    </submittedName>
</protein>